<dbReference type="GO" id="GO:0046026">
    <property type="term" value="F:precorrin-4 C11-methyltransferase activity"/>
    <property type="evidence" value="ECO:0007669"/>
    <property type="project" value="InterPro"/>
</dbReference>
<organism evidence="6">
    <name type="scientific">Archaeoglobus fulgidus</name>
    <dbReference type="NCBI Taxonomy" id="2234"/>
    <lineage>
        <taxon>Archaea</taxon>
        <taxon>Methanobacteriati</taxon>
        <taxon>Methanobacteriota</taxon>
        <taxon>Archaeoglobi</taxon>
        <taxon>Archaeoglobales</taxon>
        <taxon>Archaeoglobaceae</taxon>
        <taxon>Archaeoglobus</taxon>
    </lineage>
</organism>
<keyword evidence="4" id="KW-0949">S-adenosyl-L-methionine</keyword>
<dbReference type="InterPro" id="IPR014776">
    <property type="entry name" value="4pyrrole_Mease_sub2"/>
</dbReference>
<dbReference type="InterPro" id="IPR035996">
    <property type="entry name" value="4pyrrol_Methylase_sf"/>
</dbReference>
<evidence type="ECO:0000256" key="3">
    <source>
        <dbReference type="ARBA" id="ARBA00022679"/>
    </source>
</evidence>
<dbReference type="CDD" id="cd11641">
    <property type="entry name" value="Precorrin-4_C11-MT"/>
    <property type="match status" value="1"/>
</dbReference>
<gene>
    <name evidence="6" type="ORF">ENT52_07605</name>
</gene>
<keyword evidence="3 6" id="KW-0808">Transferase</keyword>
<evidence type="ECO:0000259" key="5">
    <source>
        <dbReference type="Pfam" id="PF00590"/>
    </source>
</evidence>
<sequence>MKVYFVGFGPGDPELLTVKAKKLLEKADLIIYPGSIIERDALKEFKGEKVDSHGMSLEEIVDLIEEHVKNGKIVVRIQSGDPSIFGALWEQIRELRKRGIDSEIIPGVSSVFSASASLGIELTTPEIVGVAIIRPKGKTLSEDYLEELARLPLTLVILLGADKADYIAEKVGKVRGFEEPCAVVYKASRKDEMKFFCTLRELGEKMREMGVRKTAVIIIGRAVHGYEGRSHLYSGSVLREG</sequence>
<protein>
    <submittedName>
        <fullName evidence="6">Cobalt-precorrin-4 C(11)-methyltransferase</fullName>
    </submittedName>
</protein>
<dbReference type="EMBL" id="DSYZ01000140">
    <property type="protein sequence ID" value="HGT83571.1"/>
    <property type="molecule type" value="Genomic_DNA"/>
</dbReference>
<evidence type="ECO:0000256" key="1">
    <source>
        <dbReference type="ARBA" id="ARBA00005879"/>
    </source>
</evidence>
<evidence type="ECO:0000256" key="4">
    <source>
        <dbReference type="ARBA" id="ARBA00022691"/>
    </source>
</evidence>
<dbReference type="SUPFAM" id="SSF53790">
    <property type="entry name" value="Tetrapyrrole methylase"/>
    <property type="match status" value="1"/>
</dbReference>
<dbReference type="InterPro" id="IPR050161">
    <property type="entry name" value="Siro_Cobalamin_biosynth"/>
</dbReference>
<reference evidence="6" key="1">
    <citation type="journal article" date="2020" name="mSystems">
        <title>Genome- and Community-Level Interaction Insights into Carbon Utilization and Element Cycling Functions of Hydrothermarchaeota in Hydrothermal Sediment.</title>
        <authorList>
            <person name="Zhou Z."/>
            <person name="Liu Y."/>
            <person name="Xu W."/>
            <person name="Pan J."/>
            <person name="Luo Z.H."/>
            <person name="Li M."/>
        </authorList>
    </citation>
    <scope>NUCLEOTIDE SEQUENCE [LARGE SCALE GENOMIC DNA]</scope>
    <source>
        <strain evidence="6">SpSt-587</strain>
    </source>
</reference>
<evidence type="ECO:0000256" key="2">
    <source>
        <dbReference type="ARBA" id="ARBA00022603"/>
    </source>
</evidence>
<dbReference type="PANTHER" id="PTHR45790">
    <property type="entry name" value="SIROHEME SYNTHASE-RELATED"/>
    <property type="match status" value="1"/>
</dbReference>
<keyword evidence="2 6" id="KW-0489">Methyltransferase</keyword>
<dbReference type="InterPro" id="IPR014777">
    <property type="entry name" value="4pyrrole_Mease_sub1"/>
</dbReference>
<feature type="domain" description="Tetrapyrrole methylase" evidence="5">
    <location>
        <begin position="2"/>
        <end position="202"/>
    </location>
</feature>
<comment type="similarity">
    <text evidence="1">Belongs to the precorrin methyltransferase family.</text>
</comment>
<dbReference type="GO" id="GO:0009236">
    <property type="term" value="P:cobalamin biosynthetic process"/>
    <property type="evidence" value="ECO:0007669"/>
    <property type="project" value="InterPro"/>
</dbReference>
<dbReference type="Pfam" id="PF00590">
    <property type="entry name" value="TP_methylase"/>
    <property type="match status" value="1"/>
</dbReference>
<dbReference type="InterPro" id="IPR006362">
    <property type="entry name" value="Cbl_synth_CobM/CibF"/>
</dbReference>
<dbReference type="InterPro" id="IPR000878">
    <property type="entry name" value="4pyrrol_Mease"/>
</dbReference>
<dbReference type="Gene3D" id="3.40.1010.10">
    <property type="entry name" value="Cobalt-precorrin-4 Transmethylase, Domain 1"/>
    <property type="match status" value="1"/>
</dbReference>
<dbReference type="Gene3D" id="3.30.950.10">
    <property type="entry name" value="Methyltransferase, Cobalt-precorrin-4 Transmethylase, Domain 2"/>
    <property type="match status" value="1"/>
</dbReference>
<name>A0A7J3M3V7_ARCFL</name>
<comment type="caution">
    <text evidence="6">The sequence shown here is derived from an EMBL/GenBank/DDBJ whole genome shotgun (WGS) entry which is preliminary data.</text>
</comment>
<dbReference type="AlphaFoldDB" id="A0A7J3M3V7"/>
<proteinExistence type="inferred from homology"/>
<accession>A0A7J3M3V7</accession>
<evidence type="ECO:0000313" key="6">
    <source>
        <dbReference type="EMBL" id="HGT83571.1"/>
    </source>
</evidence>
<dbReference type="GO" id="GO:0032259">
    <property type="term" value="P:methylation"/>
    <property type="evidence" value="ECO:0007669"/>
    <property type="project" value="UniProtKB-KW"/>
</dbReference>